<dbReference type="InterPro" id="IPR011009">
    <property type="entry name" value="Kinase-like_dom_sf"/>
</dbReference>
<keyword evidence="2 5" id="KW-0547">Nucleotide-binding</keyword>
<dbReference type="PANTHER" id="PTHR43289">
    <property type="entry name" value="MITOGEN-ACTIVATED PROTEIN KINASE KINASE KINASE 20-RELATED"/>
    <property type="match status" value="1"/>
</dbReference>
<reference evidence="7 8" key="1">
    <citation type="journal article" date="2016" name="Genome Announc.">
        <title>First Complete Genome Sequence of a Subdivision 6 Acidobacterium Strain.</title>
        <authorList>
            <person name="Huang S."/>
            <person name="Vieira S."/>
            <person name="Bunk B."/>
            <person name="Riedel T."/>
            <person name="Sproer C."/>
            <person name="Overmann J."/>
        </authorList>
    </citation>
    <scope>NUCLEOTIDE SEQUENCE [LARGE SCALE GENOMIC DNA]</scope>
    <source>
        <strain evidence="8">DSM 100886 HEG_-6_39</strain>
    </source>
</reference>
<name>A0A143PN70_LUTPR</name>
<dbReference type="InterPro" id="IPR017441">
    <property type="entry name" value="Protein_kinase_ATP_BS"/>
</dbReference>
<dbReference type="PANTHER" id="PTHR43289:SF6">
    <property type="entry name" value="SERINE_THREONINE-PROTEIN KINASE NEKL-3"/>
    <property type="match status" value="1"/>
</dbReference>
<dbReference type="Gene3D" id="1.10.510.10">
    <property type="entry name" value="Transferase(Phosphotransferase) domain 1"/>
    <property type="match status" value="1"/>
</dbReference>
<keyword evidence="4 5" id="KW-0067">ATP-binding</keyword>
<dbReference type="GO" id="GO:0005524">
    <property type="term" value="F:ATP binding"/>
    <property type="evidence" value="ECO:0007669"/>
    <property type="project" value="UniProtKB-UniRule"/>
</dbReference>
<dbReference type="InterPro" id="IPR011042">
    <property type="entry name" value="6-blade_b-propeller_TolB-like"/>
</dbReference>
<dbReference type="Gene3D" id="3.30.200.20">
    <property type="entry name" value="Phosphorylase Kinase, domain 1"/>
    <property type="match status" value="1"/>
</dbReference>
<evidence type="ECO:0000256" key="4">
    <source>
        <dbReference type="ARBA" id="ARBA00022840"/>
    </source>
</evidence>
<dbReference type="RefSeq" id="WP_110171278.1">
    <property type="nucleotide sequence ID" value="NZ_CP015136.1"/>
</dbReference>
<dbReference type="Gene3D" id="2.120.10.30">
    <property type="entry name" value="TolB, C-terminal domain"/>
    <property type="match status" value="3"/>
</dbReference>
<sequence>MKELFASARAMPVSDRQAYLAAACAGDEVLRQEVESLLASDQRAKSFLESPAVVRGDGTPHPAQSMIEGRRLGAYQVQALLGAGGMGEVYRARDTRLQRNVALKLLPHAFTSDPERLSRFEGEARMLAALNHPNIGAIYGFEEADGLRFLVLELVDGQTLADTLADVSHQHAGRGLPIRDALSIAGQIAVALDVAHEKGIIHRDLKPANITITPEGVAKVLDFGLAKSTDVASTPDLAQSQTMPANHTGAGAVMGTPGYMSPEQARGQVVDKRTDVWAFGCVLYEMLTGCAPFKGGSVSDTIAAVLESEPEWDALPQETPPSVRLLLQRCLDKDANRRLGDLGDVHFDIDDLRGDATTRRRQSSRTRRAFSAALVTSVLIAGGAASVYWVKPTVAVTTPAEYIQLTNFSDSATAPSLSPDGRMVTFKRGGDSFLGPGQIFVKRLPNGESVQLTTSPGQKYGPVFTPDGTRVAYTNKVSGEWDTWTVPVLGGQPVRLLPNASGLTWIADHLVLFSEIKAGLHMGIVTATDSRAARREIYIQPDEHAMAHYSYLSPDRRSVLVVEMTGVHAFTQPCRLVPFDGHSAGRPVGPHGTCLSAAWSPDGRWMYLAAVVGGTSHLWRQRFPDGAPEQITFGPLEEEGGAVAPDGRSLVTSIGMRRSAVWIHDRAGERAIVSDGYASAPRLSRDGTRVFYLFVRDWWLSGVVGWTTAAADLRSVDLATGKSDTLLSGQSVTAYAISRDEKEVAFTTTNADGQSQIWLAPLDRRTPPRLIVESADQVSFAAPGELIFRSLAEGNALARIKTDGTGLERIPTGSFLDKGDVSSDGEWVIIHSPATSDHPVLETLAVPIRGGVPRTVCRGDADICTAGWSRDGTFFYVGRLNASPSFARRTFAIPVPAGQALPDFSAGGIADLKRAVALPGVRTIEEGLISPGSDPSTYVFTKADSQRNLFRVPLH</sequence>
<evidence type="ECO:0000313" key="7">
    <source>
        <dbReference type="EMBL" id="AMY09538.1"/>
    </source>
</evidence>
<dbReference type="InterPro" id="IPR008271">
    <property type="entry name" value="Ser/Thr_kinase_AS"/>
</dbReference>
<dbReference type="CDD" id="cd14014">
    <property type="entry name" value="STKc_PknB_like"/>
    <property type="match status" value="1"/>
</dbReference>
<feature type="domain" description="Protein kinase" evidence="6">
    <location>
        <begin position="75"/>
        <end position="349"/>
    </location>
</feature>
<keyword evidence="1 7" id="KW-0808">Transferase</keyword>
<reference evidence="8" key="2">
    <citation type="submission" date="2016-04" db="EMBL/GenBank/DDBJ databases">
        <title>First Complete Genome Sequence of a Subdivision 6 Acidobacterium.</title>
        <authorList>
            <person name="Huang S."/>
            <person name="Vieira S."/>
            <person name="Bunk B."/>
            <person name="Riedel T."/>
            <person name="Sproeer C."/>
            <person name="Overmann J."/>
        </authorList>
    </citation>
    <scope>NUCLEOTIDE SEQUENCE [LARGE SCALE GENOMIC DNA]</scope>
    <source>
        <strain evidence="8">DSM 100886 HEG_-6_39</strain>
    </source>
</reference>
<dbReference type="SMART" id="SM00220">
    <property type="entry name" value="S_TKc"/>
    <property type="match status" value="1"/>
</dbReference>
<dbReference type="Pfam" id="PF07676">
    <property type="entry name" value="PD40"/>
    <property type="match status" value="2"/>
</dbReference>
<keyword evidence="3 7" id="KW-0418">Kinase</keyword>
<keyword evidence="8" id="KW-1185">Reference proteome</keyword>
<evidence type="ECO:0000259" key="6">
    <source>
        <dbReference type="PROSITE" id="PS50011"/>
    </source>
</evidence>
<organism evidence="7 8">
    <name type="scientific">Luteitalea pratensis</name>
    <dbReference type="NCBI Taxonomy" id="1855912"/>
    <lineage>
        <taxon>Bacteria</taxon>
        <taxon>Pseudomonadati</taxon>
        <taxon>Acidobacteriota</taxon>
        <taxon>Vicinamibacteria</taxon>
        <taxon>Vicinamibacterales</taxon>
        <taxon>Vicinamibacteraceae</taxon>
        <taxon>Luteitalea</taxon>
    </lineage>
</organism>
<protein>
    <submittedName>
        <fullName evidence="7">Serine/threonine-protein kinase PknA</fullName>
        <ecNumber evidence="7">2.7.11.1</ecNumber>
    </submittedName>
</protein>
<dbReference type="OrthoDB" id="99400at2"/>
<dbReference type="PATRIC" id="fig|1813736.3.peg.2936"/>
<dbReference type="Proteomes" id="UP000076079">
    <property type="component" value="Chromosome"/>
</dbReference>
<dbReference type="STRING" id="1855912.LuPra_02757"/>
<dbReference type="InterPro" id="IPR011659">
    <property type="entry name" value="WD40"/>
</dbReference>
<dbReference type="InterPro" id="IPR000719">
    <property type="entry name" value="Prot_kinase_dom"/>
</dbReference>
<dbReference type="PROSITE" id="PS00107">
    <property type="entry name" value="PROTEIN_KINASE_ATP"/>
    <property type="match status" value="1"/>
</dbReference>
<evidence type="ECO:0000313" key="8">
    <source>
        <dbReference type="Proteomes" id="UP000076079"/>
    </source>
</evidence>
<gene>
    <name evidence="7" type="primary">pknA_9</name>
    <name evidence="7" type="ORF">LuPra_02757</name>
</gene>
<dbReference type="SUPFAM" id="SSF56112">
    <property type="entry name" value="Protein kinase-like (PK-like)"/>
    <property type="match status" value="1"/>
</dbReference>
<dbReference type="PROSITE" id="PS00108">
    <property type="entry name" value="PROTEIN_KINASE_ST"/>
    <property type="match status" value="1"/>
</dbReference>
<dbReference type="EMBL" id="CP015136">
    <property type="protein sequence ID" value="AMY09538.1"/>
    <property type="molecule type" value="Genomic_DNA"/>
</dbReference>
<dbReference type="PROSITE" id="PS50011">
    <property type="entry name" value="PROTEIN_KINASE_DOM"/>
    <property type="match status" value="1"/>
</dbReference>
<dbReference type="GO" id="GO:0004674">
    <property type="term" value="F:protein serine/threonine kinase activity"/>
    <property type="evidence" value="ECO:0007669"/>
    <property type="project" value="UniProtKB-EC"/>
</dbReference>
<evidence type="ECO:0000256" key="5">
    <source>
        <dbReference type="PROSITE-ProRule" id="PRU10141"/>
    </source>
</evidence>
<dbReference type="EC" id="2.7.11.1" evidence="7"/>
<accession>A0A143PN70</accession>
<dbReference type="AlphaFoldDB" id="A0A143PN70"/>
<dbReference type="SUPFAM" id="SSF82171">
    <property type="entry name" value="DPP6 N-terminal domain-like"/>
    <property type="match status" value="2"/>
</dbReference>
<evidence type="ECO:0000256" key="3">
    <source>
        <dbReference type="ARBA" id="ARBA00022777"/>
    </source>
</evidence>
<proteinExistence type="predicted"/>
<evidence type="ECO:0000256" key="1">
    <source>
        <dbReference type="ARBA" id="ARBA00022679"/>
    </source>
</evidence>
<evidence type="ECO:0000256" key="2">
    <source>
        <dbReference type="ARBA" id="ARBA00022741"/>
    </source>
</evidence>
<dbReference type="Pfam" id="PF00069">
    <property type="entry name" value="Pkinase"/>
    <property type="match status" value="1"/>
</dbReference>
<dbReference type="KEGG" id="abac:LuPra_02757"/>
<feature type="binding site" evidence="5">
    <location>
        <position position="104"/>
    </location>
    <ligand>
        <name>ATP</name>
        <dbReference type="ChEBI" id="CHEBI:30616"/>
    </ligand>
</feature>